<organism evidence="1">
    <name type="scientific">Cyprideis torosa</name>
    <dbReference type="NCBI Taxonomy" id="163714"/>
    <lineage>
        <taxon>Eukaryota</taxon>
        <taxon>Metazoa</taxon>
        <taxon>Ecdysozoa</taxon>
        <taxon>Arthropoda</taxon>
        <taxon>Crustacea</taxon>
        <taxon>Oligostraca</taxon>
        <taxon>Ostracoda</taxon>
        <taxon>Podocopa</taxon>
        <taxon>Podocopida</taxon>
        <taxon>Cytherocopina</taxon>
        <taxon>Cytheroidea</taxon>
        <taxon>Cytherideidae</taxon>
        <taxon>Cyprideis</taxon>
    </lineage>
</organism>
<dbReference type="AlphaFoldDB" id="A0A7R8WM90"/>
<accession>A0A7R8WM90</accession>
<name>A0A7R8WM90_9CRUS</name>
<sequence>MLPVPHIHSEVIRDNPYMGKAFWLLCFWQEFLPVPAPPSEEPQKNPHRGKTFRTFLLGPKISQCSNLKCHKKSIPVKCLSLALFAARVSRSFPVSFPLHEKIRSGDPYWEKPFSRSVGLTLAMLVLLFGCH</sequence>
<dbReference type="EMBL" id="OB668612">
    <property type="protein sequence ID" value="CAD7234410.1"/>
    <property type="molecule type" value="Genomic_DNA"/>
</dbReference>
<reference evidence="1" key="1">
    <citation type="submission" date="2020-11" db="EMBL/GenBank/DDBJ databases">
        <authorList>
            <person name="Tran Van P."/>
        </authorList>
    </citation>
    <scope>NUCLEOTIDE SEQUENCE</scope>
</reference>
<proteinExistence type="predicted"/>
<gene>
    <name evidence="1" type="ORF">CTOB1V02_LOCUS12226</name>
</gene>
<protein>
    <submittedName>
        <fullName evidence="1">Uncharacterized protein</fullName>
    </submittedName>
</protein>
<evidence type="ECO:0000313" key="1">
    <source>
        <dbReference type="EMBL" id="CAD7234410.1"/>
    </source>
</evidence>